<evidence type="ECO:0000259" key="11">
    <source>
        <dbReference type="Pfam" id="PF16363"/>
    </source>
</evidence>
<dbReference type="OrthoDB" id="9402762at2759"/>
<evidence type="ECO:0000256" key="6">
    <source>
        <dbReference type="ARBA" id="ARBA00023027"/>
    </source>
</evidence>
<sequence>PESLRRVEQIVGKKLKAFYKVDISDEKTIDGIFGANKFDAVIHFAALKAVGESCQIPLAYYRNNVGGTVTLLDIMKRNGVKKFIFSSSATVYGSADYLPIDESHPTGRNCTNPYGKTKYFIEEILKDLCVSEKGWSVASLRYFNPVGAHESGEIGEDPHGVPNNLMPYLCQVAVRRRPYLNVFGNDFKTSDGTGVRDYIHIMDLAKGHVMTLDTMLAENWNGWNVLNLGAGRGYSVLDVISAFEESTGVNIPYKIVDRRLGDIDELWADVQKANDKLNWKAELSLKDMCAHSWKWQSKNPMGYQTSEVVAVKNGVSNGNHSNGNGVNGSNGNNLKAINGNKN</sequence>
<comment type="function">
    <text evidence="4">Catalyzes two distinct but analogous reactions: the reversible epimerization of UDP-glucose to UDP-galactose and the reversible epimerization of UDP-N-acetylglucosamine to UDP-N-acetylgalactosamine. The reaction with UDP-Gal plays a critical role in the Leloir pathway of galactose catabolism in which galactose is converted to the glycolytic intermediate glucose 6-phosphate. It contributes to the catabolism of dietary galactose and enables the endogenous biosynthesis of both UDP-Gal and UDP-GalNAc when exogenous sources are limited. Both UDP-sugar interconversions are important in the synthesis of glycoproteins and glycolipids.</text>
</comment>
<dbReference type="AlphaFoldDB" id="A0A7R9LLD5"/>
<dbReference type="NCBIfam" id="TIGR01179">
    <property type="entry name" value="galE"/>
    <property type="match status" value="1"/>
</dbReference>
<evidence type="ECO:0000313" key="12">
    <source>
        <dbReference type="EMBL" id="CAD7643823.1"/>
    </source>
</evidence>
<comment type="similarity">
    <text evidence="9">Belongs to the NAD(P)-dependent epimerase/dehydratase family.</text>
</comment>
<proteinExistence type="inferred from homology"/>
<dbReference type="EMBL" id="OC916301">
    <property type="protein sequence ID" value="CAD7643823.1"/>
    <property type="molecule type" value="Genomic_DNA"/>
</dbReference>
<evidence type="ECO:0000256" key="1">
    <source>
        <dbReference type="ARBA" id="ARBA00000014"/>
    </source>
</evidence>
<evidence type="ECO:0000256" key="8">
    <source>
        <dbReference type="ARBA" id="ARBA00023235"/>
    </source>
</evidence>
<dbReference type="GO" id="GO:0005829">
    <property type="term" value="C:cytosol"/>
    <property type="evidence" value="ECO:0007669"/>
    <property type="project" value="TreeGrafter"/>
</dbReference>
<accession>A0A7R9LLD5</accession>
<feature type="non-terminal residue" evidence="12">
    <location>
        <position position="1"/>
    </location>
</feature>
<dbReference type="UniPathway" id="UPA00214"/>
<evidence type="ECO:0000256" key="3">
    <source>
        <dbReference type="ARBA" id="ARBA00001911"/>
    </source>
</evidence>
<dbReference type="Gene3D" id="3.40.50.720">
    <property type="entry name" value="NAD(P)-binding Rossmann-like Domain"/>
    <property type="match status" value="1"/>
</dbReference>
<comment type="pathway">
    <text evidence="5 9">Carbohydrate metabolism; galactose metabolism.</text>
</comment>
<dbReference type="GO" id="GO:0003978">
    <property type="term" value="F:UDP-glucose 4-epimerase activity"/>
    <property type="evidence" value="ECO:0007669"/>
    <property type="project" value="UniProtKB-UniRule"/>
</dbReference>
<keyword evidence="7" id="KW-0299">Galactose metabolism</keyword>
<keyword evidence="6 9" id="KW-0520">NAD</keyword>
<evidence type="ECO:0000256" key="5">
    <source>
        <dbReference type="ARBA" id="ARBA00004947"/>
    </source>
</evidence>
<evidence type="ECO:0000256" key="9">
    <source>
        <dbReference type="RuleBase" id="RU366046"/>
    </source>
</evidence>
<feature type="region of interest" description="Disordered" evidence="10">
    <location>
        <begin position="314"/>
        <end position="342"/>
    </location>
</feature>
<dbReference type="SUPFAM" id="SSF51735">
    <property type="entry name" value="NAD(P)-binding Rossmann-fold domains"/>
    <property type="match status" value="1"/>
</dbReference>
<comment type="catalytic activity">
    <reaction evidence="2 9">
        <text>UDP-alpha-D-glucose = UDP-alpha-D-galactose</text>
        <dbReference type="Rhea" id="RHEA:22168"/>
        <dbReference type="ChEBI" id="CHEBI:58885"/>
        <dbReference type="ChEBI" id="CHEBI:66914"/>
        <dbReference type="EC" id="5.1.3.2"/>
    </reaction>
</comment>
<evidence type="ECO:0000256" key="2">
    <source>
        <dbReference type="ARBA" id="ARBA00000083"/>
    </source>
</evidence>
<keyword evidence="9" id="KW-0119">Carbohydrate metabolism</keyword>
<comment type="catalytic activity">
    <reaction evidence="1">
        <text>UDP-N-acetyl-alpha-D-glucosamine = UDP-N-acetyl-alpha-D-galactosamine</text>
        <dbReference type="Rhea" id="RHEA:20517"/>
        <dbReference type="ChEBI" id="CHEBI:57705"/>
        <dbReference type="ChEBI" id="CHEBI:67138"/>
        <dbReference type="EC" id="5.1.3.7"/>
    </reaction>
</comment>
<evidence type="ECO:0000256" key="4">
    <source>
        <dbReference type="ARBA" id="ARBA00002760"/>
    </source>
</evidence>
<organism evidence="12">
    <name type="scientific">Oppiella nova</name>
    <dbReference type="NCBI Taxonomy" id="334625"/>
    <lineage>
        <taxon>Eukaryota</taxon>
        <taxon>Metazoa</taxon>
        <taxon>Ecdysozoa</taxon>
        <taxon>Arthropoda</taxon>
        <taxon>Chelicerata</taxon>
        <taxon>Arachnida</taxon>
        <taxon>Acari</taxon>
        <taxon>Acariformes</taxon>
        <taxon>Sarcoptiformes</taxon>
        <taxon>Oribatida</taxon>
        <taxon>Brachypylina</taxon>
        <taxon>Oppioidea</taxon>
        <taxon>Oppiidae</taxon>
        <taxon>Oppiella</taxon>
    </lineage>
</organism>
<dbReference type="Gene3D" id="3.90.25.10">
    <property type="entry name" value="UDP-galactose 4-epimerase, domain 1"/>
    <property type="match status" value="1"/>
</dbReference>
<dbReference type="InterPro" id="IPR036291">
    <property type="entry name" value="NAD(P)-bd_dom_sf"/>
</dbReference>
<feature type="domain" description="NAD(P)-binding" evidence="11">
    <location>
        <begin position="15"/>
        <end position="290"/>
    </location>
</feature>
<keyword evidence="13" id="KW-1185">Reference proteome</keyword>
<comment type="cofactor">
    <cofactor evidence="3 9">
        <name>NAD(+)</name>
        <dbReference type="ChEBI" id="CHEBI:57540"/>
    </cofactor>
</comment>
<evidence type="ECO:0000256" key="10">
    <source>
        <dbReference type="SAM" id="MobiDB-lite"/>
    </source>
</evidence>
<dbReference type="Proteomes" id="UP000728032">
    <property type="component" value="Unassembled WGS sequence"/>
</dbReference>
<name>A0A7R9LLD5_9ACAR</name>
<dbReference type="InterPro" id="IPR016040">
    <property type="entry name" value="NAD(P)-bd_dom"/>
</dbReference>
<dbReference type="InterPro" id="IPR005886">
    <property type="entry name" value="UDP_G4E"/>
</dbReference>
<feature type="compositionally biased region" description="Low complexity" evidence="10">
    <location>
        <begin position="314"/>
        <end position="333"/>
    </location>
</feature>
<dbReference type="GO" id="GO:0003974">
    <property type="term" value="F:UDP-N-acetylglucosamine 4-epimerase activity"/>
    <property type="evidence" value="ECO:0007669"/>
    <property type="project" value="UniProtKB-EC"/>
</dbReference>
<evidence type="ECO:0000256" key="7">
    <source>
        <dbReference type="ARBA" id="ARBA00023144"/>
    </source>
</evidence>
<keyword evidence="8 9" id="KW-0413">Isomerase</keyword>
<dbReference type="GO" id="GO:0033499">
    <property type="term" value="P:galactose catabolic process via UDP-galactose, Leloir pathway"/>
    <property type="evidence" value="ECO:0007669"/>
    <property type="project" value="TreeGrafter"/>
</dbReference>
<dbReference type="EC" id="5.1.3.2" evidence="9"/>
<dbReference type="EMBL" id="CAJPVJ010001476">
    <property type="protein sequence ID" value="CAG2164793.1"/>
    <property type="molecule type" value="Genomic_DNA"/>
</dbReference>
<comment type="subunit">
    <text evidence="9">Homodimer.</text>
</comment>
<evidence type="ECO:0000313" key="13">
    <source>
        <dbReference type="Proteomes" id="UP000728032"/>
    </source>
</evidence>
<dbReference type="CDD" id="cd05247">
    <property type="entry name" value="UDP_G4E_1_SDR_e"/>
    <property type="match status" value="1"/>
</dbReference>
<reference evidence="12" key="1">
    <citation type="submission" date="2020-11" db="EMBL/GenBank/DDBJ databases">
        <authorList>
            <person name="Tran Van P."/>
        </authorList>
    </citation>
    <scope>NUCLEOTIDE SEQUENCE</scope>
</reference>
<dbReference type="PANTHER" id="PTHR43725">
    <property type="entry name" value="UDP-GLUCOSE 4-EPIMERASE"/>
    <property type="match status" value="1"/>
</dbReference>
<dbReference type="PANTHER" id="PTHR43725:SF47">
    <property type="entry name" value="UDP-GLUCOSE 4-EPIMERASE"/>
    <property type="match status" value="1"/>
</dbReference>
<gene>
    <name evidence="12" type="ORF">ONB1V03_LOCUS4342</name>
</gene>
<protein>
    <recommendedName>
        <fullName evidence="9">UDP-glucose 4-epimerase</fullName>
        <ecNumber evidence="9">5.1.3.2</ecNumber>
    </recommendedName>
</protein>
<dbReference type="Pfam" id="PF16363">
    <property type="entry name" value="GDP_Man_Dehyd"/>
    <property type="match status" value="1"/>
</dbReference>